<organism evidence="1 2">
    <name type="scientific">Yersinia pestis PY-08</name>
    <dbReference type="NCBI Taxonomy" id="992134"/>
    <lineage>
        <taxon>Bacteria</taxon>
        <taxon>Pseudomonadati</taxon>
        <taxon>Pseudomonadota</taxon>
        <taxon>Gammaproteobacteria</taxon>
        <taxon>Enterobacterales</taxon>
        <taxon>Yersiniaceae</taxon>
        <taxon>Yersinia</taxon>
    </lineage>
</organism>
<accession>A0AB72ZQH7</accession>
<protein>
    <submittedName>
        <fullName evidence="1">Uncharacterized protein</fullName>
    </submittedName>
</protein>
<evidence type="ECO:0000313" key="1">
    <source>
        <dbReference type="EMBL" id="EIR24244.1"/>
    </source>
</evidence>
<comment type="caution">
    <text evidence="1">The sequence shown here is derived from an EMBL/GenBank/DDBJ whole genome shotgun (WGS) entry which is preliminary data.</text>
</comment>
<dbReference type="AlphaFoldDB" id="A0AB72ZQH7"/>
<reference evidence="1 2" key="1">
    <citation type="submission" date="2012-05" db="EMBL/GenBank/DDBJ databases">
        <title>Genome sequence of Yersinia Pestis PY-08.</title>
        <authorList>
            <person name="Santana-Cruz I."/>
            <person name="Sengamalay N."/>
            <person name="McCracken C."/>
            <person name="Daugherty S.C."/>
            <person name="Maroo A."/>
            <person name="Vara P.G."/>
            <person name="Tallon L.J."/>
            <person name="Sadzewicz L."/>
            <person name="Vinetz J.M."/>
            <person name="Cespedes Zambrano M.J."/>
            <person name="Fraser-Liggett C.M."/>
            <person name="Tettelin H."/>
        </authorList>
    </citation>
    <scope>NUCLEOTIDE SEQUENCE [LARGE SCALE GENOMIC DNA]</scope>
    <source>
        <strain evidence="1 2">PY-08</strain>
    </source>
</reference>
<proteinExistence type="predicted"/>
<sequence length="41" mass="4651">MIITLLYAGHLMHGVLKVVQIIYIYSLFSLNNSNSEPSNKK</sequence>
<evidence type="ECO:0000313" key="2">
    <source>
        <dbReference type="Proteomes" id="UP000003231"/>
    </source>
</evidence>
<gene>
    <name evidence="1" type="ORF">YPPY08_0572</name>
</gene>
<dbReference type="Proteomes" id="UP000003231">
    <property type="component" value="Unassembled WGS sequence"/>
</dbReference>
<name>A0AB72ZQH7_YERPE</name>
<dbReference type="EMBL" id="AKRT01000089">
    <property type="protein sequence ID" value="EIR24244.1"/>
    <property type="molecule type" value="Genomic_DNA"/>
</dbReference>